<sequence>QRRIHGNLKRKDTEMMLQWLQQEKVSSGVPCTFPGKEGNPCSSGRIGRRNHSDPGRLKSPYHFCPLLSPSLHEMFPWYL</sequence>
<dbReference type="Bgee" id="ENSCHIG00000014387">
    <property type="expression patterns" value="Expressed in frontal cortex and 6 other cell types or tissues"/>
</dbReference>
<proteinExistence type="predicted"/>
<dbReference type="Proteomes" id="UP000291000">
    <property type="component" value="Chromosome 11"/>
</dbReference>
<dbReference type="GeneTree" id="ENSGT00900000143742"/>
<reference evidence="1" key="2">
    <citation type="submission" date="2025-08" db="UniProtKB">
        <authorList>
            <consortium name="Ensembl"/>
        </authorList>
    </citation>
    <scope>IDENTIFICATION</scope>
</reference>
<reference evidence="1" key="3">
    <citation type="submission" date="2025-09" db="UniProtKB">
        <authorList>
            <consortium name="Ensembl"/>
        </authorList>
    </citation>
    <scope>IDENTIFICATION</scope>
</reference>
<organism evidence="1 2">
    <name type="scientific">Capra hircus</name>
    <name type="common">Goat</name>
    <dbReference type="NCBI Taxonomy" id="9925"/>
    <lineage>
        <taxon>Eukaryota</taxon>
        <taxon>Metazoa</taxon>
        <taxon>Chordata</taxon>
        <taxon>Craniata</taxon>
        <taxon>Vertebrata</taxon>
        <taxon>Euteleostomi</taxon>
        <taxon>Mammalia</taxon>
        <taxon>Eutheria</taxon>
        <taxon>Laurasiatheria</taxon>
        <taxon>Artiodactyla</taxon>
        <taxon>Ruminantia</taxon>
        <taxon>Pecora</taxon>
        <taxon>Bovidae</taxon>
        <taxon>Caprinae</taxon>
        <taxon>Capra</taxon>
    </lineage>
</organism>
<protein>
    <submittedName>
        <fullName evidence="1">Uncharacterized protein</fullName>
    </submittedName>
</protein>
<keyword evidence="2" id="KW-1185">Reference proteome</keyword>
<reference evidence="1 2" key="1">
    <citation type="submission" date="2016-04" db="EMBL/GenBank/DDBJ databases">
        <title>Polished mammalian reference genomes with single-molecule sequencing and chromosome conformation capture applied to the Capra hircus genome.</title>
        <authorList>
            <person name="Bickhart D.M."/>
            <person name="Koren S."/>
            <person name="Rosen B."/>
            <person name="Hastie A."/>
            <person name="Liachko I."/>
            <person name="Sullivan S.T."/>
            <person name="Burton J."/>
            <person name="Sayre B.L."/>
            <person name="Huson H.J."/>
            <person name="Lee J."/>
            <person name="Lam E."/>
            <person name="Kelley C.M."/>
            <person name="Hutchison J.L."/>
            <person name="Zhou Y."/>
            <person name="Sun J."/>
            <person name="Crisa A."/>
            <person name="Schwartz J.C."/>
            <person name="Hammond J.A."/>
            <person name="Schroeder S.G."/>
            <person name="Liu G.E."/>
            <person name="Dunham M."/>
            <person name="Shendure J."/>
            <person name="Sonstegard T.S."/>
            <person name="Phillippy A.M."/>
            <person name="Van Tassell C.P."/>
            <person name="Smith T.P."/>
        </authorList>
    </citation>
    <scope>NUCLEOTIDE SEQUENCE [LARGE SCALE GENOMIC DNA]</scope>
</reference>
<dbReference type="OMA" id="CSSEWVQ"/>
<dbReference type="EMBL" id="LWLT01000009">
    <property type="status" value="NOT_ANNOTATED_CDS"/>
    <property type="molecule type" value="Genomic_DNA"/>
</dbReference>
<name>A0A452EKS0_CAPHI</name>
<dbReference type="AlphaFoldDB" id="A0A452EKS0"/>
<evidence type="ECO:0000313" key="1">
    <source>
        <dbReference type="Ensembl" id="ENSCHIP00000012730.1"/>
    </source>
</evidence>
<accession>A0A452EKS0</accession>
<dbReference type="Ensembl" id="ENSCHIT00000020521.1">
    <property type="protein sequence ID" value="ENSCHIP00000012730.1"/>
    <property type="gene ID" value="ENSCHIG00000014387.1"/>
</dbReference>
<evidence type="ECO:0000313" key="2">
    <source>
        <dbReference type="Proteomes" id="UP000291000"/>
    </source>
</evidence>